<keyword evidence="2" id="KW-0732">Signal</keyword>
<feature type="region of interest" description="Disordered" evidence="1">
    <location>
        <begin position="25"/>
        <end position="57"/>
    </location>
</feature>
<reference evidence="3 4" key="1">
    <citation type="submission" date="2017-05" db="EMBL/GenBank/DDBJ databases">
        <title>Complete and WGS of Bordetella genogroups.</title>
        <authorList>
            <person name="Spilker T."/>
            <person name="LiPuma J."/>
        </authorList>
    </citation>
    <scope>NUCLEOTIDE SEQUENCE [LARGE SCALE GENOMIC DNA]</scope>
    <source>
        <strain evidence="3 4">AU17164</strain>
    </source>
</reference>
<dbReference type="RefSeq" id="WP_086056809.1">
    <property type="nucleotide sequence ID" value="NZ_CP021109.1"/>
</dbReference>
<evidence type="ECO:0000313" key="3">
    <source>
        <dbReference type="EMBL" id="ARP86021.1"/>
    </source>
</evidence>
<dbReference type="OrthoDB" id="8637348at2"/>
<feature type="chain" id="PRO_5012642282" description="Lipoprotein" evidence="2">
    <location>
        <begin position="22"/>
        <end position="98"/>
    </location>
</feature>
<evidence type="ECO:0000313" key="4">
    <source>
        <dbReference type="Proteomes" id="UP000194139"/>
    </source>
</evidence>
<sequence length="98" mass="10034">MKTIRSALPLVLLVAACAVMAGCADGSSRRAGSGPYNAPAPTTPSNDMGSRAGGSRPALSIQAGEGEKLYLPWFINDVAGWVNARNAPDALERPPGTP</sequence>
<keyword evidence="4" id="KW-1185">Reference proteome</keyword>
<dbReference type="AlphaFoldDB" id="A0A1W6YYF2"/>
<proteinExistence type="predicted"/>
<organism evidence="3 4">
    <name type="scientific">Bordetella genomosp. 9</name>
    <dbReference type="NCBI Taxonomy" id="1416803"/>
    <lineage>
        <taxon>Bacteria</taxon>
        <taxon>Pseudomonadati</taxon>
        <taxon>Pseudomonadota</taxon>
        <taxon>Betaproteobacteria</taxon>
        <taxon>Burkholderiales</taxon>
        <taxon>Alcaligenaceae</taxon>
        <taxon>Bordetella</taxon>
    </lineage>
</organism>
<dbReference type="PROSITE" id="PS51257">
    <property type="entry name" value="PROKAR_LIPOPROTEIN"/>
    <property type="match status" value="1"/>
</dbReference>
<evidence type="ECO:0000256" key="1">
    <source>
        <dbReference type="SAM" id="MobiDB-lite"/>
    </source>
</evidence>
<evidence type="ECO:0008006" key="5">
    <source>
        <dbReference type="Google" id="ProtNLM"/>
    </source>
</evidence>
<dbReference type="EMBL" id="CP021109">
    <property type="protein sequence ID" value="ARP86021.1"/>
    <property type="molecule type" value="Genomic_DNA"/>
</dbReference>
<accession>A0A1W6YYF2</accession>
<dbReference type="Proteomes" id="UP000194139">
    <property type="component" value="Chromosome"/>
</dbReference>
<name>A0A1W6YYF2_9BORD</name>
<gene>
    <name evidence="3" type="ORF">CAL13_07255</name>
</gene>
<feature type="signal peptide" evidence="2">
    <location>
        <begin position="1"/>
        <end position="21"/>
    </location>
</feature>
<protein>
    <recommendedName>
        <fullName evidence="5">Lipoprotein</fullName>
    </recommendedName>
</protein>
<evidence type="ECO:0000256" key="2">
    <source>
        <dbReference type="SAM" id="SignalP"/>
    </source>
</evidence>